<dbReference type="Gene3D" id="1.10.10.1450">
    <property type="match status" value="1"/>
</dbReference>
<reference evidence="3" key="2">
    <citation type="submission" date="2022-06" db="UniProtKB">
        <authorList>
            <consortium name="EnsemblMetazoa"/>
        </authorList>
    </citation>
    <scope>IDENTIFICATION</scope>
</reference>
<dbReference type="KEGG" id="api:115034684"/>
<dbReference type="AlphaFoldDB" id="A0A8R2NTK4"/>
<dbReference type="PANTHER" id="PTHR46060:SF3">
    <property type="entry name" value="PROTEIN GVQW3"/>
    <property type="match status" value="1"/>
</dbReference>
<reference evidence="4" key="1">
    <citation type="submission" date="2010-06" db="EMBL/GenBank/DDBJ databases">
        <authorList>
            <person name="Jiang H."/>
            <person name="Abraham K."/>
            <person name="Ali S."/>
            <person name="Alsbrooks S.L."/>
            <person name="Anim B.N."/>
            <person name="Anosike U.S."/>
            <person name="Attaway T."/>
            <person name="Bandaranaike D.P."/>
            <person name="Battles P.K."/>
            <person name="Bell S.N."/>
            <person name="Bell A.V."/>
            <person name="Beltran B."/>
            <person name="Bickham C."/>
            <person name="Bustamante Y."/>
            <person name="Caleb T."/>
            <person name="Canada A."/>
            <person name="Cardenas V."/>
            <person name="Carter K."/>
            <person name="Chacko J."/>
            <person name="Chandrabose M.N."/>
            <person name="Chavez D."/>
            <person name="Chavez A."/>
            <person name="Chen L."/>
            <person name="Chu H.-S."/>
            <person name="Claassen K.J."/>
            <person name="Cockrell R."/>
            <person name="Collins M."/>
            <person name="Cooper J.A."/>
            <person name="Cree A."/>
            <person name="Curry S.M."/>
            <person name="Da Y."/>
            <person name="Dao M.D."/>
            <person name="Das B."/>
            <person name="Davila M.-L."/>
            <person name="Davy-Carroll L."/>
            <person name="Denson S."/>
            <person name="Dinh H."/>
            <person name="Ebong V.E."/>
            <person name="Edwards J.R."/>
            <person name="Egan A."/>
            <person name="El-Daye J."/>
            <person name="Escobedo L."/>
            <person name="Fernandez S."/>
            <person name="Fernando P.R."/>
            <person name="Flagg N."/>
            <person name="Forbes L.D."/>
            <person name="Fowler R.G."/>
            <person name="Fu Q."/>
            <person name="Gabisi R.A."/>
            <person name="Ganer J."/>
            <person name="Garbino Pronczuk A."/>
            <person name="Garcia R.M."/>
            <person name="Garner T."/>
            <person name="Garrett T.E."/>
            <person name="Gonzalez D.A."/>
            <person name="Hamid H."/>
            <person name="Hawkins E.S."/>
            <person name="Hirani K."/>
            <person name="Hogues M.E."/>
            <person name="Hollins B."/>
            <person name="Hsiao C.-H."/>
            <person name="Jabil R."/>
            <person name="James M.L."/>
            <person name="Jhangiani S.N."/>
            <person name="Johnson B."/>
            <person name="Johnson Q."/>
            <person name="Joshi V."/>
            <person name="Kalu J.B."/>
            <person name="Kam C."/>
            <person name="Kashfia A."/>
            <person name="Keebler J."/>
            <person name="Kisamo H."/>
            <person name="Kovar C.L."/>
            <person name="Lago L.A."/>
            <person name="Lai C.-Y."/>
            <person name="Laidlaw J."/>
            <person name="Lara F."/>
            <person name="Le T.-K."/>
            <person name="Lee S.L."/>
            <person name="Legall F.H."/>
            <person name="Lemon S.J."/>
            <person name="Lewis L.R."/>
            <person name="Li B."/>
            <person name="Liu Y."/>
            <person name="Liu Y.-S."/>
            <person name="Lopez J."/>
            <person name="Lozado R.J."/>
            <person name="Lu J."/>
            <person name="Madu R.C."/>
            <person name="Maheshwari M."/>
            <person name="Maheshwari R."/>
            <person name="Malloy K."/>
            <person name="Martinez E."/>
            <person name="Mathew T."/>
            <person name="Mercado I.C."/>
            <person name="Mercado C."/>
            <person name="Meyer B."/>
            <person name="Montgomery K."/>
            <person name="Morgan M.B."/>
            <person name="Munidasa M."/>
            <person name="Nazareth L.V."/>
            <person name="Nelson J."/>
            <person name="Ng B.M."/>
            <person name="Nguyen N.B."/>
            <person name="Nguyen P.Q."/>
            <person name="Nguyen T."/>
            <person name="Obregon M."/>
            <person name="Okwuonu G.O."/>
            <person name="Onwere C.G."/>
            <person name="Orozco G."/>
            <person name="Parra A."/>
            <person name="Patel S."/>
            <person name="Patil S."/>
            <person name="Perez A."/>
            <person name="Perez Y."/>
            <person name="Pham C."/>
            <person name="Primus E.L."/>
            <person name="Pu L.-L."/>
            <person name="Puazo M."/>
            <person name="Qin X."/>
            <person name="Quiroz J.B."/>
            <person name="Reese J."/>
            <person name="Richards S."/>
            <person name="Rives C.M."/>
            <person name="Robberts R."/>
            <person name="Ruiz S.J."/>
            <person name="Ruiz M.J."/>
            <person name="Santibanez J."/>
            <person name="Schneider B.W."/>
            <person name="Sisson I."/>
            <person name="Smith M."/>
            <person name="Sodergren E."/>
            <person name="Song X.-Z."/>
            <person name="Song B.B."/>
            <person name="Summersgill H."/>
            <person name="Thelus R."/>
            <person name="Thornton R.D."/>
            <person name="Trejos Z.Y."/>
            <person name="Usmani K."/>
            <person name="Vattathil S."/>
            <person name="Villasana D."/>
            <person name="Walker D.L."/>
            <person name="Wang S."/>
            <person name="Wang K."/>
            <person name="White C.S."/>
            <person name="Williams A.C."/>
            <person name="Williamson J."/>
            <person name="Wilson K."/>
            <person name="Woghiren I.O."/>
            <person name="Woodworth J.R."/>
            <person name="Worley K.C."/>
            <person name="Wright R.A."/>
            <person name="Wu W."/>
            <person name="Young L."/>
            <person name="Zhang L."/>
            <person name="Zhang J."/>
            <person name="Zhu Y."/>
            <person name="Muzny D.M."/>
            <person name="Weinstock G."/>
            <person name="Gibbs R.A."/>
        </authorList>
    </citation>
    <scope>NUCLEOTIDE SEQUENCE [LARGE SCALE GENOMIC DNA]</scope>
    <source>
        <strain evidence="4">LSR1</strain>
    </source>
</reference>
<organism evidence="3 4">
    <name type="scientific">Acyrthosiphon pisum</name>
    <name type="common">Pea aphid</name>
    <dbReference type="NCBI Taxonomy" id="7029"/>
    <lineage>
        <taxon>Eukaryota</taxon>
        <taxon>Metazoa</taxon>
        <taxon>Ecdysozoa</taxon>
        <taxon>Arthropoda</taxon>
        <taxon>Hexapoda</taxon>
        <taxon>Insecta</taxon>
        <taxon>Pterygota</taxon>
        <taxon>Neoptera</taxon>
        <taxon>Paraneoptera</taxon>
        <taxon>Hemiptera</taxon>
        <taxon>Sternorrhyncha</taxon>
        <taxon>Aphidomorpha</taxon>
        <taxon>Aphidoidea</taxon>
        <taxon>Aphididae</taxon>
        <taxon>Macrosiphini</taxon>
        <taxon>Acyrthosiphon</taxon>
    </lineage>
</organism>
<dbReference type="OrthoDB" id="6613513at2759"/>
<dbReference type="Proteomes" id="UP000007819">
    <property type="component" value="Unassembled WGS sequence"/>
</dbReference>
<dbReference type="Pfam" id="PF17906">
    <property type="entry name" value="HTH_48"/>
    <property type="match status" value="1"/>
</dbReference>
<accession>A0A8R2NTK4</accession>
<name>A0A8R2NTK4_ACYPI</name>
<evidence type="ECO:0000313" key="4">
    <source>
        <dbReference type="Proteomes" id="UP000007819"/>
    </source>
</evidence>
<dbReference type="InterPro" id="IPR052709">
    <property type="entry name" value="Transposase-MT_Hybrid"/>
</dbReference>
<proteinExistence type="predicted"/>
<evidence type="ECO:0000313" key="3">
    <source>
        <dbReference type="EnsemblMetazoa" id="XP_029347877.1"/>
    </source>
</evidence>
<evidence type="ECO:0000259" key="2">
    <source>
        <dbReference type="Pfam" id="PF17906"/>
    </source>
</evidence>
<dbReference type="PANTHER" id="PTHR46060">
    <property type="entry name" value="MARINER MOS1 TRANSPOSASE-LIKE PROTEIN"/>
    <property type="match status" value="1"/>
</dbReference>
<dbReference type="RefSeq" id="XP_029347877.1">
    <property type="nucleotide sequence ID" value="XM_029492017.1"/>
</dbReference>
<feature type="region of interest" description="Disordered" evidence="1">
    <location>
        <begin position="54"/>
        <end position="76"/>
    </location>
</feature>
<feature type="domain" description="Mos1 transposase HTH" evidence="2">
    <location>
        <begin position="9"/>
        <end position="53"/>
    </location>
</feature>
<dbReference type="GeneID" id="115034684"/>
<protein>
    <recommendedName>
        <fullName evidence="2">Mos1 transposase HTH domain-containing protein</fullName>
    </recommendedName>
</protein>
<evidence type="ECO:0000256" key="1">
    <source>
        <dbReference type="SAM" id="MobiDB-lite"/>
    </source>
</evidence>
<dbReference type="InterPro" id="IPR041426">
    <property type="entry name" value="Mos1_HTH"/>
</dbReference>
<sequence length="116" mass="13748">MLDIKIEQRVNIKFLVKLKKTAAESFRMLCEVYGEECLSRARVFEWHKRFCSGREDVEDDDRSERPTTSSTNENVEKIDKIIRQDRRLSVRAVAEMVNIDRESVRKILVENLNMNK</sequence>
<dbReference type="EnsemblMetazoa" id="XM_029492017.1">
    <property type="protein sequence ID" value="XP_029347877.1"/>
    <property type="gene ID" value="LOC115034684"/>
</dbReference>
<keyword evidence="4" id="KW-1185">Reference proteome</keyword>